<evidence type="ECO:0000256" key="2">
    <source>
        <dbReference type="ARBA" id="ARBA00022692"/>
    </source>
</evidence>
<sequence length="566" mass="62311">MNHEPKNAVPTLKRVSLILTITTVSRCDKDFCCGYVKRRVPILSWMRNYKLTWLPQDALAGFTVGLTAIPQGIAYAIVAELSPEYGLYATFMASFVYIVFGSCKSITIGPTAIMATMVRPLVLQYNADMVVLLSFLKGCMITLLGLLHLGFLLDFISLPVITGFTAAASINIASSQFKPLLGIPGRSEDLVDSLISVFSNLENIRYQDTLLGIVTVVALVIFKNLPGRRTGTWPQKITWTVTLARNALVVITGTVVAYIFYINDKEPFKLTGSMGNGLPPFGPPPFSITANNRTYNFLETTAAMGTTLFSVPIVSTIEHMAIAKAFAMGESLDATQEMLALGLSNIFGSFVRSMPVTGSFTRTAVNHASGVKTTFGGLFTGCLVLVASSLLTSTFRFIPKATLAGVIICSMYYMLDFKTYALLWRAKKIDFLLMLVTLLFCVFLKLEWGIMIGIVLNLVILLYFSARPSVHTEIEQAENETAIRITPEESITFPAAEHFRANIMKLSEENSYNVILDCKNLKRIDVTVAKNLKLLANDLRLRGQTIVCENCHENVENVLKTVAPDL</sequence>
<feature type="transmembrane region" description="Helical" evidence="5">
    <location>
        <begin position="237"/>
        <end position="261"/>
    </location>
</feature>
<name>A0A310SBT8_9HYME</name>
<dbReference type="InterPro" id="IPR011547">
    <property type="entry name" value="SLC26A/SulP_dom"/>
</dbReference>
<dbReference type="PROSITE" id="PS50801">
    <property type="entry name" value="STAS"/>
    <property type="match status" value="1"/>
</dbReference>
<feature type="transmembrane region" description="Helical" evidence="5">
    <location>
        <begin position="209"/>
        <end position="225"/>
    </location>
</feature>
<feature type="transmembrane region" description="Helical" evidence="5">
    <location>
        <begin position="431"/>
        <end position="464"/>
    </location>
</feature>
<feature type="transmembrane region" description="Helical" evidence="5">
    <location>
        <begin position="397"/>
        <end position="415"/>
    </location>
</feature>
<dbReference type="GO" id="GO:0016020">
    <property type="term" value="C:membrane"/>
    <property type="evidence" value="ECO:0007669"/>
    <property type="project" value="UniProtKB-SubCell"/>
</dbReference>
<evidence type="ECO:0000259" key="6">
    <source>
        <dbReference type="PROSITE" id="PS50801"/>
    </source>
</evidence>
<dbReference type="GO" id="GO:0055085">
    <property type="term" value="P:transmembrane transport"/>
    <property type="evidence" value="ECO:0007669"/>
    <property type="project" value="InterPro"/>
</dbReference>
<feature type="domain" description="STAS" evidence="6">
    <location>
        <begin position="472"/>
        <end position="566"/>
    </location>
</feature>
<dbReference type="InterPro" id="IPR001902">
    <property type="entry name" value="SLC26A/SulP_fam"/>
</dbReference>
<evidence type="ECO:0000256" key="4">
    <source>
        <dbReference type="ARBA" id="ARBA00023136"/>
    </source>
</evidence>
<organism evidence="7 8">
    <name type="scientific">Eufriesea mexicana</name>
    <dbReference type="NCBI Taxonomy" id="516756"/>
    <lineage>
        <taxon>Eukaryota</taxon>
        <taxon>Metazoa</taxon>
        <taxon>Ecdysozoa</taxon>
        <taxon>Arthropoda</taxon>
        <taxon>Hexapoda</taxon>
        <taxon>Insecta</taxon>
        <taxon>Pterygota</taxon>
        <taxon>Neoptera</taxon>
        <taxon>Endopterygota</taxon>
        <taxon>Hymenoptera</taxon>
        <taxon>Apocrita</taxon>
        <taxon>Aculeata</taxon>
        <taxon>Apoidea</taxon>
        <taxon>Anthophila</taxon>
        <taxon>Apidae</taxon>
        <taxon>Eufriesea</taxon>
    </lineage>
</organism>
<dbReference type="InterPro" id="IPR036513">
    <property type="entry name" value="STAS_dom_sf"/>
</dbReference>
<dbReference type="InterPro" id="IPR002645">
    <property type="entry name" value="STAS_dom"/>
</dbReference>
<reference evidence="7 8" key="1">
    <citation type="submission" date="2015-07" db="EMBL/GenBank/DDBJ databases">
        <title>The genome of Eufriesea mexicana.</title>
        <authorList>
            <person name="Pan H."/>
            <person name="Kapheim K."/>
        </authorList>
    </citation>
    <scope>NUCLEOTIDE SEQUENCE [LARGE SCALE GENOMIC DNA]</scope>
    <source>
        <strain evidence="7">0111107269</strain>
        <tissue evidence="7">Whole body</tissue>
    </source>
</reference>
<feature type="transmembrane region" description="Helical" evidence="5">
    <location>
        <begin position="371"/>
        <end position="391"/>
    </location>
</feature>
<keyword evidence="8" id="KW-1185">Reference proteome</keyword>
<accession>A0A310SBT8</accession>
<feature type="transmembrane region" description="Helical" evidence="5">
    <location>
        <begin position="85"/>
        <end position="108"/>
    </location>
</feature>
<protein>
    <submittedName>
        <fullName evidence="7">Sodium-independent sulfate anion transporter</fullName>
    </submittedName>
</protein>
<proteinExistence type="predicted"/>
<dbReference type="PANTHER" id="PTHR11814">
    <property type="entry name" value="SULFATE TRANSPORTER"/>
    <property type="match status" value="1"/>
</dbReference>
<evidence type="ECO:0000256" key="5">
    <source>
        <dbReference type="SAM" id="Phobius"/>
    </source>
</evidence>
<feature type="transmembrane region" description="Helical" evidence="5">
    <location>
        <begin position="129"/>
        <end position="149"/>
    </location>
</feature>
<dbReference type="Gene3D" id="3.30.750.24">
    <property type="entry name" value="STAS domain"/>
    <property type="match status" value="1"/>
</dbReference>
<keyword evidence="4 5" id="KW-0472">Membrane</keyword>
<dbReference type="Pfam" id="PF00916">
    <property type="entry name" value="Sulfate_transp"/>
    <property type="match status" value="1"/>
</dbReference>
<keyword evidence="2 5" id="KW-0812">Transmembrane</keyword>
<dbReference type="Proteomes" id="UP000250275">
    <property type="component" value="Unassembled WGS sequence"/>
</dbReference>
<dbReference type="CDD" id="cd07042">
    <property type="entry name" value="STAS_SulP_like_sulfate_transporter"/>
    <property type="match status" value="1"/>
</dbReference>
<evidence type="ECO:0000256" key="1">
    <source>
        <dbReference type="ARBA" id="ARBA00004141"/>
    </source>
</evidence>
<keyword evidence="3 5" id="KW-1133">Transmembrane helix</keyword>
<dbReference type="OrthoDB" id="288203at2759"/>
<evidence type="ECO:0000313" key="7">
    <source>
        <dbReference type="EMBL" id="OAD52376.1"/>
    </source>
</evidence>
<dbReference type="AlphaFoldDB" id="A0A310SBT8"/>
<evidence type="ECO:0000313" key="8">
    <source>
        <dbReference type="Proteomes" id="UP000250275"/>
    </source>
</evidence>
<dbReference type="Pfam" id="PF01740">
    <property type="entry name" value="STAS"/>
    <property type="match status" value="1"/>
</dbReference>
<feature type="transmembrane region" description="Helical" evidence="5">
    <location>
        <begin position="58"/>
        <end position="79"/>
    </location>
</feature>
<dbReference type="EMBL" id="KQ773583">
    <property type="protein sequence ID" value="OAD52376.1"/>
    <property type="molecule type" value="Genomic_DNA"/>
</dbReference>
<evidence type="ECO:0000256" key="3">
    <source>
        <dbReference type="ARBA" id="ARBA00022989"/>
    </source>
</evidence>
<gene>
    <name evidence="7" type="ORF">WN48_01817</name>
</gene>
<comment type="subcellular location">
    <subcellularLocation>
        <location evidence="1">Membrane</location>
        <topology evidence="1">Multi-pass membrane protein</topology>
    </subcellularLocation>
</comment>
<dbReference type="SUPFAM" id="SSF52091">
    <property type="entry name" value="SpoIIaa-like"/>
    <property type="match status" value="1"/>
</dbReference>